<name>A0A8E2DDY6_9APHY</name>
<dbReference type="AlphaFoldDB" id="A0A8E2DDY6"/>
<evidence type="ECO:0000313" key="2">
    <source>
        <dbReference type="Proteomes" id="UP000250043"/>
    </source>
</evidence>
<gene>
    <name evidence="1" type="ORF">OBBRIDRAFT_424533</name>
</gene>
<proteinExistence type="predicted"/>
<reference evidence="1 2" key="1">
    <citation type="submission" date="2016-07" db="EMBL/GenBank/DDBJ databases">
        <title>Draft genome of the white-rot fungus Obba rivulosa 3A-2.</title>
        <authorList>
            <consortium name="DOE Joint Genome Institute"/>
            <person name="Miettinen O."/>
            <person name="Riley R."/>
            <person name="Acob R."/>
            <person name="Barry K."/>
            <person name="Cullen D."/>
            <person name="De Vries R."/>
            <person name="Hainaut M."/>
            <person name="Hatakka A."/>
            <person name="Henrissat B."/>
            <person name="Hilden K."/>
            <person name="Kuo R."/>
            <person name="Labutti K."/>
            <person name="Lipzen A."/>
            <person name="Makela M.R."/>
            <person name="Sandor L."/>
            <person name="Spatafora J.W."/>
            <person name="Grigoriev I.V."/>
            <person name="Hibbett D.S."/>
        </authorList>
    </citation>
    <scope>NUCLEOTIDE SEQUENCE [LARGE SCALE GENOMIC DNA]</scope>
    <source>
        <strain evidence="1 2">3A-2</strain>
    </source>
</reference>
<dbReference type="EMBL" id="KV722699">
    <property type="protein sequence ID" value="OCH84250.1"/>
    <property type="molecule type" value="Genomic_DNA"/>
</dbReference>
<sequence length="163" mass="18129">MNQLAAFCTAREAQHDMRLQRLASAPPAHITSDDQLRVSSSEACSAPIADAYGLNSHASGAQPLGNEHQSLRRLQRHSQYARLMRHGNPQVAFSRTLVSPHIFLRNCRWHLFSTGRLRAGTYGFLRDQRQARATSNRPQGWTTAPMRLGPQAECDVIPLLGSC</sequence>
<keyword evidence="2" id="KW-1185">Reference proteome</keyword>
<evidence type="ECO:0000313" key="1">
    <source>
        <dbReference type="EMBL" id="OCH84250.1"/>
    </source>
</evidence>
<organism evidence="1 2">
    <name type="scientific">Obba rivulosa</name>
    <dbReference type="NCBI Taxonomy" id="1052685"/>
    <lineage>
        <taxon>Eukaryota</taxon>
        <taxon>Fungi</taxon>
        <taxon>Dikarya</taxon>
        <taxon>Basidiomycota</taxon>
        <taxon>Agaricomycotina</taxon>
        <taxon>Agaricomycetes</taxon>
        <taxon>Polyporales</taxon>
        <taxon>Gelatoporiaceae</taxon>
        <taxon>Obba</taxon>
    </lineage>
</organism>
<accession>A0A8E2DDY6</accession>
<dbReference type="Proteomes" id="UP000250043">
    <property type="component" value="Unassembled WGS sequence"/>
</dbReference>
<protein>
    <submittedName>
        <fullName evidence="1">Uncharacterized protein</fullName>
    </submittedName>
</protein>